<keyword evidence="6" id="KW-1185">Reference proteome</keyword>
<comment type="caution">
    <text evidence="5">The sequence shown here is derived from an EMBL/GenBank/DDBJ whole genome shotgun (WGS) entry which is preliminary data.</text>
</comment>
<dbReference type="PROSITE" id="PS51318">
    <property type="entry name" value="TAT"/>
    <property type="match status" value="1"/>
</dbReference>
<dbReference type="Pfam" id="PF14509">
    <property type="entry name" value="GH97_C"/>
    <property type="match status" value="1"/>
</dbReference>
<evidence type="ECO:0000259" key="4">
    <source>
        <dbReference type="Pfam" id="PF14509"/>
    </source>
</evidence>
<dbReference type="PANTHER" id="PTHR35803:SF3">
    <property type="entry name" value="ALPHA-GLUCOSIDASE"/>
    <property type="match status" value="1"/>
</dbReference>
<evidence type="ECO:0000256" key="1">
    <source>
        <dbReference type="SAM" id="MobiDB-lite"/>
    </source>
</evidence>
<feature type="domain" description="Glycosyl-hydrolase 97 N-terminal" evidence="3">
    <location>
        <begin position="74"/>
        <end position="320"/>
    </location>
</feature>
<dbReference type="SUPFAM" id="SSF51445">
    <property type="entry name" value="(Trans)glycosidases"/>
    <property type="match status" value="1"/>
</dbReference>
<reference evidence="5" key="1">
    <citation type="journal article" date="2014" name="Int. J. Syst. Evol. Microbiol.">
        <title>Complete genome sequence of Corynebacterium casei LMG S-19264T (=DSM 44701T), isolated from a smear-ripened cheese.</title>
        <authorList>
            <consortium name="US DOE Joint Genome Institute (JGI-PGF)"/>
            <person name="Walter F."/>
            <person name="Albersmeier A."/>
            <person name="Kalinowski J."/>
            <person name="Ruckert C."/>
        </authorList>
    </citation>
    <scope>NUCLEOTIDE SEQUENCE</scope>
    <source>
        <strain evidence="5">JCM 4346</strain>
    </source>
</reference>
<dbReference type="InterPro" id="IPR017853">
    <property type="entry name" value="GH"/>
</dbReference>
<gene>
    <name evidence="5" type="ORF">GCM10010251_02490</name>
</gene>
<feature type="compositionally biased region" description="Polar residues" evidence="1">
    <location>
        <begin position="217"/>
        <end position="226"/>
    </location>
</feature>
<dbReference type="InterPro" id="IPR006311">
    <property type="entry name" value="TAT_signal"/>
</dbReference>
<accession>A0A918BTS6</accession>
<dbReference type="InterPro" id="IPR029483">
    <property type="entry name" value="GH97_C"/>
</dbReference>
<dbReference type="RefSeq" id="WP_189931240.1">
    <property type="nucleotide sequence ID" value="NZ_BMSX01000001.1"/>
</dbReference>
<evidence type="ECO:0000313" key="5">
    <source>
        <dbReference type="EMBL" id="GGQ91559.1"/>
    </source>
</evidence>
<feature type="domain" description="Glycosyl-hydrolase 97 C-terminal oligomerisation" evidence="4">
    <location>
        <begin position="565"/>
        <end position="662"/>
    </location>
</feature>
<dbReference type="InterPro" id="IPR013785">
    <property type="entry name" value="Aldolase_TIM"/>
</dbReference>
<dbReference type="GO" id="GO:0030246">
    <property type="term" value="F:carbohydrate binding"/>
    <property type="evidence" value="ECO:0007669"/>
    <property type="project" value="InterPro"/>
</dbReference>
<dbReference type="Pfam" id="PF10566">
    <property type="entry name" value="Glyco_hydro_97"/>
    <property type="match status" value="1"/>
</dbReference>
<dbReference type="InterPro" id="IPR014718">
    <property type="entry name" value="GH-type_carb-bd"/>
</dbReference>
<dbReference type="PANTHER" id="PTHR35803">
    <property type="entry name" value="GLUCAN 1,4-ALPHA-GLUCOSIDASE SUSB-RELATED"/>
    <property type="match status" value="1"/>
</dbReference>
<organism evidence="5 6">
    <name type="scientific">Streptomyces aurantiogriseus</name>
    <dbReference type="NCBI Taxonomy" id="66870"/>
    <lineage>
        <taxon>Bacteria</taxon>
        <taxon>Bacillati</taxon>
        <taxon>Actinomycetota</taxon>
        <taxon>Actinomycetes</taxon>
        <taxon>Kitasatosporales</taxon>
        <taxon>Streptomycetaceae</taxon>
        <taxon>Streptomyces</taxon>
    </lineage>
</organism>
<dbReference type="InterPro" id="IPR029486">
    <property type="entry name" value="GH97_N"/>
</dbReference>
<dbReference type="InterPro" id="IPR052720">
    <property type="entry name" value="Glycosyl_hydrolase_97"/>
</dbReference>
<feature type="domain" description="Glycosyl-hydrolase 97 catalytic" evidence="2">
    <location>
        <begin position="347"/>
        <end position="481"/>
    </location>
</feature>
<dbReference type="Gene3D" id="2.70.98.10">
    <property type="match status" value="1"/>
</dbReference>
<dbReference type="Proteomes" id="UP000658320">
    <property type="component" value="Unassembled WGS sequence"/>
</dbReference>
<feature type="region of interest" description="Disordered" evidence="1">
    <location>
        <begin position="204"/>
        <end position="226"/>
    </location>
</feature>
<dbReference type="InterPro" id="IPR036116">
    <property type="entry name" value="FN3_sf"/>
</dbReference>
<dbReference type="AlphaFoldDB" id="A0A918BTS6"/>
<dbReference type="Gene3D" id="3.20.20.70">
    <property type="entry name" value="Aldolase class I"/>
    <property type="match status" value="1"/>
</dbReference>
<name>A0A918BTS6_9ACTN</name>
<dbReference type="InterPro" id="IPR019563">
    <property type="entry name" value="GH97_catalytic"/>
</dbReference>
<proteinExistence type="predicted"/>
<dbReference type="EMBL" id="BMSX01000001">
    <property type="protein sequence ID" value="GGQ91559.1"/>
    <property type="molecule type" value="Genomic_DNA"/>
</dbReference>
<evidence type="ECO:0000259" key="2">
    <source>
        <dbReference type="Pfam" id="PF10566"/>
    </source>
</evidence>
<dbReference type="SUPFAM" id="SSF49265">
    <property type="entry name" value="Fibronectin type III"/>
    <property type="match status" value="1"/>
</dbReference>
<protein>
    <submittedName>
        <fullName evidence="5">Alpha-glucosidase</fullName>
    </submittedName>
</protein>
<dbReference type="Pfam" id="PF14508">
    <property type="entry name" value="GH97_N"/>
    <property type="match status" value="1"/>
</dbReference>
<reference evidence="5" key="2">
    <citation type="submission" date="2020-09" db="EMBL/GenBank/DDBJ databases">
        <authorList>
            <person name="Sun Q."/>
            <person name="Ohkuma M."/>
        </authorList>
    </citation>
    <scope>NUCLEOTIDE SEQUENCE</scope>
    <source>
        <strain evidence="5">JCM 4346</strain>
    </source>
</reference>
<sequence length="667" mass="71314">MRTAGDQEEPTTDRRGRSEMLSRRGMLRGAAVTAGTAALGLGAPRAALAADAPGGTGAPGGTVSATARMGGTSITMSVVNGALQWAAERHGRTVIDTSALGLRLSDGTVLGSEVRVIRSRHRTVHDTWSPVYGRNAKVTDHYQEQCWDLRDTASGTRFGVRIRAYRTGVALRYVLPGTDTATIADELTTFVFPDGTTVHSARDEDAYNPVAPGSIPVTGTSSTDQGPLTDLPLTADLSGGLIACVCESSRLNFPRLMLSSVPGQPNTLSAFLMEHTARGSGPVETTTTVTTPFATPWRAVVIGSTHAELVDNAELVLNLAPANALTDTSWIKPGKVFRCELSTAAGLAGVDFAVARGIDYIEYDAGWYGPEFSTVDATKPIAAIDLPSVISYATGKGIGVFLYVNRLALTDADSLFGLYKSWGVQGIKLGFINDGTQAMTNQITDWARTAAEYRLLIDMHDDVRPFGYERTYPNYVSLEGVRGNEQFPTATHNVTLPFARNIGGPLDYTICYGQSRNKTTNAHQMAMAAVYYQPLNFLFWYDKPSKYANPASWPGLPWFNAVPTTWDESRTLAGSIGEYVAVARRRGSTWYLGAMTNETARTLSIPLSFLDGETSYTATVYADGAPGSSPYRTPVVVSTRTVTSATTLSVTMAGAGGQAIVLEPDVS</sequence>
<evidence type="ECO:0000259" key="3">
    <source>
        <dbReference type="Pfam" id="PF14508"/>
    </source>
</evidence>
<evidence type="ECO:0000313" key="6">
    <source>
        <dbReference type="Proteomes" id="UP000658320"/>
    </source>
</evidence>